<name>A0A4P2R342_SORCE</name>
<dbReference type="Proteomes" id="UP000295497">
    <property type="component" value="Chromosome"/>
</dbReference>
<dbReference type="EMBL" id="CP012672">
    <property type="protein sequence ID" value="AUX37088.1"/>
    <property type="molecule type" value="Genomic_DNA"/>
</dbReference>
<dbReference type="RefSeq" id="WP_129579791.1">
    <property type="nucleotide sequence ID" value="NZ_CP012672.1"/>
</dbReference>
<dbReference type="AlphaFoldDB" id="A0A4P2R342"/>
<evidence type="ECO:0000313" key="1">
    <source>
        <dbReference type="EMBL" id="AUX37088.1"/>
    </source>
</evidence>
<organism evidence="1 2">
    <name type="scientific">Sorangium cellulosum</name>
    <name type="common">Polyangium cellulosum</name>
    <dbReference type="NCBI Taxonomy" id="56"/>
    <lineage>
        <taxon>Bacteria</taxon>
        <taxon>Pseudomonadati</taxon>
        <taxon>Myxococcota</taxon>
        <taxon>Polyangia</taxon>
        <taxon>Polyangiales</taxon>
        <taxon>Polyangiaceae</taxon>
        <taxon>Sorangium</taxon>
    </lineage>
</organism>
<proteinExistence type="predicted"/>
<evidence type="ECO:0000313" key="2">
    <source>
        <dbReference type="Proteomes" id="UP000295497"/>
    </source>
</evidence>
<reference evidence="1 2" key="1">
    <citation type="submission" date="2015-09" db="EMBL/GenBank/DDBJ databases">
        <title>Sorangium comparison.</title>
        <authorList>
            <person name="Zaburannyi N."/>
            <person name="Bunk B."/>
            <person name="Overmann J."/>
            <person name="Mueller R."/>
        </authorList>
    </citation>
    <scope>NUCLEOTIDE SEQUENCE [LARGE SCALE GENOMIC DNA]</scope>
    <source>
        <strain evidence="1 2">So ce836</strain>
    </source>
</reference>
<accession>A0A4P2R342</accession>
<gene>
    <name evidence="1" type="ORF">SOCE836_093080</name>
</gene>
<protein>
    <submittedName>
        <fullName evidence="1">Uncharacterized protein</fullName>
    </submittedName>
</protein>
<sequence>MNRQISKLPVRPPWVEYPGNDPWWGGWRQGESEEWLRTVFLPFWQRLGPEERDSYLTRWPPPDENWRSYLTENWT</sequence>